<evidence type="ECO:0000313" key="3">
    <source>
        <dbReference type="EMBL" id="MRH79018.1"/>
    </source>
</evidence>
<dbReference type="Gene3D" id="2.40.50.100">
    <property type="match status" value="2"/>
</dbReference>
<feature type="coiled-coil region" evidence="1">
    <location>
        <begin position="179"/>
        <end position="238"/>
    </location>
</feature>
<dbReference type="NCBIfam" id="TIGR03794">
    <property type="entry name" value="NHLM_micro_HlyD"/>
    <property type="match status" value="1"/>
</dbReference>
<name>A0A6N7QV41_9GAMM</name>
<dbReference type="InterPro" id="IPR050739">
    <property type="entry name" value="MFP"/>
</dbReference>
<keyword evidence="2" id="KW-0472">Membrane</keyword>
<gene>
    <name evidence="3" type="ORF">GH984_09925</name>
</gene>
<dbReference type="RefSeq" id="WP_153720065.1">
    <property type="nucleotide sequence ID" value="NZ_WJPP01000005.1"/>
</dbReference>
<evidence type="ECO:0000313" key="4">
    <source>
        <dbReference type="Proteomes" id="UP000433788"/>
    </source>
</evidence>
<dbReference type="SUPFAM" id="SSF51230">
    <property type="entry name" value="Single hybrid motif"/>
    <property type="match status" value="2"/>
</dbReference>
<keyword evidence="1" id="KW-0175">Coiled coil</keyword>
<keyword evidence="2" id="KW-0812">Transmembrane</keyword>
<feature type="transmembrane region" description="Helical" evidence="2">
    <location>
        <begin position="24"/>
        <end position="45"/>
    </location>
</feature>
<dbReference type="InterPro" id="IPR022275">
    <property type="entry name" value="NHPM_bacteriocin_SS_HylD"/>
</dbReference>
<dbReference type="InterPro" id="IPR011053">
    <property type="entry name" value="Single_hybrid_motif"/>
</dbReference>
<evidence type="ECO:0000256" key="2">
    <source>
        <dbReference type="SAM" id="Phobius"/>
    </source>
</evidence>
<organism evidence="3 4">
    <name type="scientific">Spiribacter salilacus</name>
    <dbReference type="NCBI Taxonomy" id="2664894"/>
    <lineage>
        <taxon>Bacteria</taxon>
        <taxon>Pseudomonadati</taxon>
        <taxon>Pseudomonadota</taxon>
        <taxon>Gammaproteobacteria</taxon>
        <taxon>Chromatiales</taxon>
        <taxon>Ectothiorhodospiraceae</taxon>
        <taxon>Spiribacter</taxon>
    </lineage>
</organism>
<dbReference type="Proteomes" id="UP000433788">
    <property type="component" value="Unassembled WGS sequence"/>
</dbReference>
<keyword evidence="2" id="KW-1133">Transmembrane helix</keyword>
<dbReference type="EMBL" id="WJPP01000005">
    <property type="protein sequence ID" value="MRH79018.1"/>
    <property type="molecule type" value="Genomic_DNA"/>
</dbReference>
<dbReference type="PANTHER" id="PTHR30386">
    <property type="entry name" value="MEMBRANE FUSION SUBUNIT OF EMRAB-TOLC MULTIDRUG EFFLUX PUMP"/>
    <property type="match status" value="1"/>
</dbReference>
<sequence length="415" mass="44862">MGAKSPSRGDPEQLSTALKLTRPFTWLIAAISTLLVGAFIAWGFFGQIDYRSEGRGVLLYSDASVYSVAAPGAGVVEEIAVSVGDEVEANALVAKISQSERATRIAASRRLVDQLETRISDLQASQAQLLKQRQDNADQRIMTLQQQVDDDAEHRDYLQALLADQREDLAAGFVTRERVEATRRELHQTEQSIRQSRDQMAKIQLELLQFKASQQDQLASLTESLTREQNQIEELLAAVAAEQFVRAPAAGVVVAIAQKRGDRVNAGDQFAVIEGQDGQLQLVGYFPAGQGKNVTTGMSAQVSPENIERDVYGAMIGKVSFVSAFPATQPALLNRLGNEQLVNELTKAGAPLEVHIDLLPDKAAPSGLAWSSSFGPPTQITSGSLATAAVITRRASPIQLLIPTLRNWVSPHNGG</sequence>
<dbReference type="AlphaFoldDB" id="A0A6N7QV41"/>
<proteinExistence type="predicted"/>
<comment type="caution">
    <text evidence="3">The sequence shown here is derived from an EMBL/GenBank/DDBJ whole genome shotgun (WGS) entry which is preliminary data.</text>
</comment>
<protein>
    <submittedName>
        <fullName evidence="3">NHLP bacteriocin system secretion protein</fullName>
    </submittedName>
</protein>
<keyword evidence="4" id="KW-1185">Reference proteome</keyword>
<feature type="coiled-coil region" evidence="1">
    <location>
        <begin position="105"/>
        <end position="147"/>
    </location>
</feature>
<accession>A0A6N7QV41</accession>
<evidence type="ECO:0000256" key="1">
    <source>
        <dbReference type="SAM" id="Coils"/>
    </source>
</evidence>
<dbReference type="PANTHER" id="PTHR30386:SF28">
    <property type="entry name" value="EXPORTED PROTEIN"/>
    <property type="match status" value="1"/>
</dbReference>
<reference evidence="3 4" key="1">
    <citation type="submission" date="2019-11" db="EMBL/GenBank/DDBJ databases">
        <authorList>
            <person name="Zhang X.Y."/>
        </authorList>
    </citation>
    <scope>NUCLEOTIDE SEQUENCE [LARGE SCALE GENOMIC DNA]</scope>
    <source>
        <strain evidence="3 4">C176</strain>
    </source>
</reference>